<dbReference type="InterPro" id="IPR036396">
    <property type="entry name" value="Cyt_P450_sf"/>
</dbReference>
<dbReference type="PRINTS" id="PR00385">
    <property type="entry name" value="P450"/>
</dbReference>
<dbReference type="GO" id="GO:0020037">
    <property type="term" value="F:heme binding"/>
    <property type="evidence" value="ECO:0007669"/>
    <property type="project" value="InterPro"/>
</dbReference>
<dbReference type="FunFam" id="1.10.630.10:FF:000018">
    <property type="entry name" value="Cytochrome P450 monooxygenase"/>
    <property type="match status" value="1"/>
</dbReference>
<comment type="caution">
    <text evidence="8">The sequence shown here is derived from an EMBL/GenBank/DDBJ whole genome shotgun (WGS) entry which is preliminary data.</text>
</comment>
<dbReference type="InterPro" id="IPR001128">
    <property type="entry name" value="Cyt_P450"/>
</dbReference>
<evidence type="ECO:0000256" key="6">
    <source>
        <dbReference type="ARBA" id="ARBA00023033"/>
    </source>
</evidence>
<dbReference type="GO" id="GO:0005506">
    <property type="term" value="F:iron ion binding"/>
    <property type="evidence" value="ECO:0007669"/>
    <property type="project" value="InterPro"/>
</dbReference>
<proteinExistence type="inferred from homology"/>
<protein>
    <submittedName>
        <fullName evidence="8">Cytochrome P450</fullName>
    </submittedName>
</protein>
<dbReference type="GO" id="GO:0004497">
    <property type="term" value="F:monooxygenase activity"/>
    <property type="evidence" value="ECO:0007669"/>
    <property type="project" value="UniProtKB-KW"/>
</dbReference>
<dbReference type="PANTHER" id="PTHR46696:SF1">
    <property type="entry name" value="CYTOCHROME P450 YJIB-RELATED"/>
    <property type="match status" value="1"/>
</dbReference>
<dbReference type="AlphaFoldDB" id="A0A495QWW6"/>
<evidence type="ECO:0000256" key="2">
    <source>
        <dbReference type="ARBA" id="ARBA00022617"/>
    </source>
</evidence>
<evidence type="ECO:0000256" key="4">
    <source>
        <dbReference type="ARBA" id="ARBA00023002"/>
    </source>
</evidence>
<keyword evidence="6 7" id="KW-0503">Monooxygenase</keyword>
<dbReference type="RefSeq" id="WP_147449236.1">
    <property type="nucleotide sequence ID" value="NZ_RBWU01000001.1"/>
</dbReference>
<dbReference type="OrthoDB" id="4133219at2"/>
<keyword evidence="9" id="KW-1185">Reference proteome</keyword>
<evidence type="ECO:0000313" key="9">
    <source>
        <dbReference type="Proteomes" id="UP000274601"/>
    </source>
</evidence>
<dbReference type="Pfam" id="PF00067">
    <property type="entry name" value="p450"/>
    <property type="match status" value="1"/>
</dbReference>
<evidence type="ECO:0000256" key="7">
    <source>
        <dbReference type="RuleBase" id="RU000461"/>
    </source>
</evidence>
<comment type="similarity">
    <text evidence="1 7">Belongs to the cytochrome P450 family.</text>
</comment>
<dbReference type="InterPro" id="IPR017972">
    <property type="entry name" value="Cyt_P450_CS"/>
</dbReference>
<sequence length="419" mass="46543">MEEPHASPTTSGEPTRLLRQILAGDPEVDPFVLYRQLRDQAPILRTGSDWMVLSRYSDVEAALRHRALGRGDESVAHLKYLPQDEAEAVMSRWRHTMVFANPPHHTRLRRLVSSAFTHRHVGALTATIGRHSDQLLNQLAQQPGGDFISTVAFPLPTQVIGELLGVPSADRPRLATLVPQAMKVFEPFTDPTILGRAAEAEAELADYFTRLLTHKRRHHKGDLLTRLAVARDDEALTDTEMIATAILLLGAGLETTAKLLGNGLHTLLTHPDQLDLLRSNPDLIPRAIEEILRFEPPAHLNPRTVLQPCTLADIELVPGQFVIALLAAANRDPAQFTDPDHFNINRTQAPPLSFGSGIHYCLGAHLARLEATEFFRRMLRRYPTIELSGQPHRERGSNLRGFINLPVQLIGPVTHQPAS</sequence>
<keyword evidence="2 7" id="KW-0349">Heme</keyword>
<dbReference type="SUPFAM" id="SSF48264">
    <property type="entry name" value="Cytochrome P450"/>
    <property type="match status" value="1"/>
</dbReference>
<name>A0A495QWW6_9ACTN</name>
<evidence type="ECO:0000313" key="8">
    <source>
        <dbReference type="EMBL" id="RKS78600.1"/>
    </source>
</evidence>
<dbReference type="EMBL" id="RBWU01000001">
    <property type="protein sequence ID" value="RKS78600.1"/>
    <property type="molecule type" value="Genomic_DNA"/>
</dbReference>
<dbReference type="CDD" id="cd20625">
    <property type="entry name" value="CYP164-like"/>
    <property type="match status" value="1"/>
</dbReference>
<dbReference type="Proteomes" id="UP000274601">
    <property type="component" value="Unassembled WGS sequence"/>
</dbReference>
<dbReference type="GO" id="GO:0016705">
    <property type="term" value="F:oxidoreductase activity, acting on paired donors, with incorporation or reduction of molecular oxygen"/>
    <property type="evidence" value="ECO:0007669"/>
    <property type="project" value="InterPro"/>
</dbReference>
<evidence type="ECO:0000256" key="3">
    <source>
        <dbReference type="ARBA" id="ARBA00022723"/>
    </source>
</evidence>
<dbReference type="Gene3D" id="1.10.630.10">
    <property type="entry name" value="Cytochrome P450"/>
    <property type="match status" value="1"/>
</dbReference>
<dbReference type="InterPro" id="IPR002397">
    <property type="entry name" value="Cyt_P450_B"/>
</dbReference>
<dbReference type="PROSITE" id="PS00086">
    <property type="entry name" value="CYTOCHROME_P450"/>
    <property type="match status" value="1"/>
</dbReference>
<gene>
    <name evidence="8" type="ORF">BZB76_0017</name>
</gene>
<keyword evidence="4 7" id="KW-0560">Oxidoreductase</keyword>
<keyword evidence="3 7" id="KW-0479">Metal-binding</keyword>
<organism evidence="8 9">
    <name type="scientific">Actinomadura pelletieri DSM 43383</name>
    <dbReference type="NCBI Taxonomy" id="1120940"/>
    <lineage>
        <taxon>Bacteria</taxon>
        <taxon>Bacillati</taxon>
        <taxon>Actinomycetota</taxon>
        <taxon>Actinomycetes</taxon>
        <taxon>Streptosporangiales</taxon>
        <taxon>Thermomonosporaceae</taxon>
        <taxon>Actinomadura</taxon>
    </lineage>
</organism>
<dbReference type="PANTHER" id="PTHR46696">
    <property type="entry name" value="P450, PUTATIVE (EUROFUNG)-RELATED"/>
    <property type="match status" value="1"/>
</dbReference>
<reference evidence="8 9" key="1">
    <citation type="submission" date="2018-10" db="EMBL/GenBank/DDBJ databases">
        <title>Genomic Encyclopedia of Archaeal and Bacterial Type Strains, Phase II (KMG-II): from individual species to whole genera.</title>
        <authorList>
            <person name="Goeker M."/>
        </authorList>
    </citation>
    <scope>NUCLEOTIDE SEQUENCE [LARGE SCALE GENOMIC DNA]</scope>
    <source>
        <strain evidence="8 9">DSM 43383</strain>
    </source>
</reference>
<dbReference type="PRINTS" id="PR00359">
    <property type="entry name" value="BP450"/>
</dbReference>
<keyword evidence="5 7" id="KW-0408">Iron</keyword>
<evidence type="ECO:0000256" key="1">
    <source>
        <dbReference type="ARBA" id="ARBA00010617"/>
    </source>
</evidence>
<accession>A0A495QWW6</accession>
<evidence type="ECO:0000256" key="5">
    <source>
        <dbReference type="ARBA" id="ARBA00023004"/>
    </source>
</evidence>